<evidence type="ECO:0000313" key="2">
    <source>
        <dbReference type="EMBL" id="UUY51747.1"/>
    </source>
</evidence>
<feature type="compositionally biased region" description="Basic and acidic residues" evidence="1">
    <location>
        <begin position="1"/>
        <end position="17"/>
    </location>
</feature>
<proteinExistence type="predicted"/>
<dbReference type="RefSeq" id="WP_257857690.1">
    <property type="nucleotide sequence ID" value="NZ_CP102514.1"/>
</dbReference>
<dbReference type="Pfam" id="PF10898">
    <property type="entry name" value="DUF2716"/>
    <property type="match status" value="1"/>
</dbReference>
<organism evidence="2 3">
    <name type="scientific">Streptomyces yangpuensis</name>
    <dbReference type="NCBI Taxonomy" id="1648182"/>
    <lineage>
        <taxon>Bacteria</taxon>
        <taxon>Bacillati</taxon>
        <taxon>Actinomycetota</taxon>
        <taxon>Actinomycetes</taxon>
        <taxon>Kitasatosporales</taxon>
        <taxon>Streptomycetaceae</taxon>
        <taxon>Streptomyces</taxon>
    </lineage>
</organism>
<accession>A0ABY5Q5N2</accession>
<gene>
    <name evidence="2" type="ORF">NRK68_33580</name>
</gene>
<keyword evidence="3" id="KW-1185">Reference proteome</keyword>
<dbReference type="Proteomes" id="UP001057738">
    <property type="component" value="Chromosome"/>
</dbReference>
<dbReference type="InterPro" id="IPR020323">
    <property type="entry name" value="DUF2716"/>
</dbReference>
<feature type="region of interest" description="Disordered" evidence="1">
    <location>
        <begin position="1"/>
        <end position="43"/>
    </location>
</feature>
<name>A0ABY5Q5N2_9ACTN</name>
<protein>
    <submittedName>
        <fullName evidence="2">DUF2716 domain-containing protein</fullName>
    </submittedName>
</protein>
<evidence type="ECO:0000256" key="1">
    <source>
        <dbReference type="SAM" id="MobiDB-lite"/>
    </source>
</evidence>
<evidence type="ECO:0000313" key="3">
    <source>
        <dbReference type="Proteomes" id="UP001057738"/>
    </source>
</evidence>
<reference evidence="2" key="1">
    <citation type="submission" date="2022-08" db="EMBL/GenBank/DDBJ databases">
        <authorList>
            <person name="Tian L."/>
        </authorList>
    </citation>
    <scope>NUCLEOTIDE SEQUENCE</scope>
    <source>
        <strain evidence="2">CM253</strain>
    </source>
</reference>
<dbReference type="GeneID" id="95578470"/>
<dbReference type="EMBL" id="CP102514">
    <property type="protein sequence ID" value="UUY51747.1"/>
    <property type="molecule type" value="Genomic_DNA"/>
</dbReference>
<sequence>MYRLDRQHDGYRYDPRRTGTPGRPPRPGQGTHPDGDYCLPVWG</sequence>